<dbReference type="SUPFAM" id="SSF54928">
    <property type="entry name" value="RNA-binding domain, RBD"/>
    <property type="match status" value="1"/>
</dbReference>
<dbReference type="Proteomes" id="UP000193240">
    <property type="component" value="Unassembled WGS sequence"/>
</dbReference>
<proteinExistence type="predicted"/>
<dbReference type="SMART" id="SM00360">
    <property type="entry name" value="RRM"/>
    <property type="match status" value="2"/>
</dbReference>
<dbReference type="InterPro" id="IPR000504">
    <property type="entry name" value="RRM_dom"/>
</dbReference>
<evidence type="ECO:0000259" key="3">
    <source>
        <dbReference type="PROSITE" id="PS50102"/>
    </source>
</evidence>
<name>A0A1Y2MAF1_EPING</name>
<dbReference type="InterPro" id="IPR050502">
    <property type="entry name" value="Euk_RNA-bind_prot"/>
</dbReference>
<reference evidence="4 5" key="1">
    <citation type="journal article" date="2017" name="Genome Announc.">
        <title>Genome sequence of the saprophytic ascomycete Epicoccum nigrum ICMP 19927 strain isolated from New Zealand.</title>
        <authorList>
            <person name="Fokin M."/>
            <person name="Fleetwood D."/>
            <person name="Weir B.S."/>
            <person name="Villas-Boas S.G."/>
        </authorList>
    </citation>
    <scope>NUCLEOTIDE SEQUENCE [LARGE SCALE GENOMIC DNA]</scope>
    <source>
        <strain evidence="4 5">ICMP 19927</strain>
    </source>
</reference>
<dbReference type="InParanoid" id="A0A1Y2MAF1"/>
<protein>
    <recommendedName>
        <fullName evidence="3">RRM domain-containing protein</fullName>
    </recommendedName>
</protein>
<evidence type="ECO:0000256" key="2">
    <source>
        <dbReference type="PROSITE-ProRule" id="PRU00176"/>
    </source>
</evidence>
<dbReference type="AlphaFoldDB" id="A0A1Y2MAF1"/>
<sequence>MRPLLGPSWRRAQSSLAATLNGNLPALTNFDQVIHHFITPKTISKSVFCSQISKCATDDDIRELFEEDGFHVELVLMPFCKSSGLNYAWAVVTLANEKAAQAATQVLNNAPLFGRRVEVRAFELNTFTSSTPYLHWGWAASKDSRSENVILKAHSFQRPTNIFQAVREGRRVGFDTLEAPSSFTTTILYKLLHNYNVMCVAKKILYTRKSVQRRCCIFVDFATREEADQVVQIFNGAKHEGFTLEVSKYQIPLRHLGASWDGGIKGGHRSGRDQGSAVDTNYEYVQEELLAKAILGKDDRKRWVPSHTY</sequence>
<dbReference type="PANTHER" id="PTHR48025:SF1">
    <property type="entry name" value="RRM DOMAIN-CONTAINING PROTEIN"/>
    <property type="match status" value="1"/>
</dbReference>
<dbReference type="CDD" id="cd00590">
    <property type="entry name" value="RRM_SF"/>
    <property type="match status" value="2"/>
</dbReference>
<evidence type="ECO:0000256" key="1">
    <source>
        <dbReference type="ARBA" id="ARBA00022884"/>
    </source>
</evidence>
<dbReference type="Gene3D" id="3.30.70.330">
    <property type="match status" value="2"/>
</dbReference>
<dbReference type="PANTHER" id="PTHR48025">
    <property type="entry name" value="OS02G0815200 PROTEIN"/>
    <property type="match status" value="1"/>
</dbReference>
<organism evidence="4 5">
    <name type="scientific">Epicoccum nigrum</name>
    <name type="common">Soil fungus</name>
    <name type="synonym">Epicoccum purpurascens</name>
    <dbReference type="NCBI Taxonomy" id="105696"/>
    <lineage>
        <taxon>Eukaryota</taxon>
        <taxon>Fungi</taxon>
        <taxon>Dikarya</taxon>
        <taxon>Ascomycota</taxon>
        <taxon>Pezizomycotina</taxon>
        <taxon>Dothideomycetes</taxon>
        <taxon>Pleosporomycetidae</taxon>
        <taxon>Pleosporales</taxon>
        <taxon>Pleosporineae</taxon>
        <taxon>Didymellaceae</taxon>
        <taxon>Epicoccum</taxon>
    </lineage>
</organism>
<evidence type="ECO:0000313" key="5">
    <source>
        <dbReference type="Proteomes" id="UP000193240"/>
    </source>
</evidence>
<gene>
    <name evidence="4" type="ORF">B5807_01969</name>
</gene>
<dbReference type="PROSITE" id="PS50102">
    <property type="entry name" value="RRM"/>
    <property type="match status" value="1"/>
</dbReference>
<accession>A0A1Y2MAF1</accession>
<dbReference type="InterPro" id="IPR012677">
    <property type="entry name" value="Nucleotide-bd_a/b_plait_sf"/>
</dbReference>
<evidence type="ECO:0000313" key="4">
    <source>
        <dbReference type="EMBL" id="OSS52779.1"/>
    </source>
</evidence>
<feature type="domain" description="RRM" evidence="3">
    <location>
        <begin position="45"/>
        <end position="124"/>
    </location>
</feature>
<dbReference type="InterPro" id="IPR035979">
    <property type="entry name" value="RBD_domain_sf"/>
</dbReference>
<keyword evidence="1 2" id="KW-0694">RNA-binding</keyword>
<dbReference type="Pfam" id="PF00076">
    <property type="entry name" value="RRM_1"/>
    <property type="match status" value="1"/>
</dbReference>
<dbReference type="EMBL" id="KZ107839">
    <property type="protein sequence ID" value="OSS52779.1"/>
    <property type="molecule type" value="Genomic_DNA"/>
</dbReference>
<keyword evidence="5" id="KW-1185">Reference proteome</keyword>
<dbReference type="GO" id="GO:0003729">
    <property type="term" value="F:mRNA binding"/>
    <property type="evidence" value="ECO:0007669"/>
    <property type="project" value="TreeGrafter"/>
</dbReference>